<dbReference type="EMBL" id="KE344371">
    <property type="protein sequence ID" value="EXB59007.1"/>
    <property type="molecule type" value="Genomic_DNA"/>
</dbReference>
<name>W9QYD1_9ROSA</name>
<dbReference type="SMART" id="SM00450">
    <property type="entry name" value="RHOD"/>
    <property type="match status" value="1"/>
</dbReference>
<accession>W9QYD1</accession>
<dbReference type="PANTHER" id="PTHR45510:SF1">
    <property type="entry name" value="RHODANESE-LIKE DOMAIN-CONTAINING PROTEIN 10"/>
    <property type="match status" value="1"/>
</dbReference>
<dbReference type="PANTHER" id="PTHR45510">
    <property type="entry name" value="RHODANESE-LIKE DOMAIN-CONTAINING PROTEIN 10"/>
    <property type="match status" value="1"/>
</dbReference>
<gene>
    <name evidence="2" type="ORF">L484_008248</name>
</gene>
<dbReference type="AlphaFoldDB" id="W9QYD1"/>
<protein>
    <recommendedName>
        <fullName evidence="1">Rhodanese domain-containing protein</fullName>
    </recommendedName>
</protein>
<dbReference type="CDD" id="cd00158">
    <property type="entry name" value="RHOD"/>
    <property type="match status" value="1"/>
</dbReference>
<feature type="domain" description="Rhodanese" evidence="1">
    <location>
        <begin position="82"/>
        <end position="206"/>
    </location>
</feature>
<reference evidence="3" key="1">
    <citation type="submission" date="2013-01" db="EMBL/GenBank/DDBJ databases">
        <title>Draft Genome Sequence of a Mulberry Tree, Morus notabilis C.K. Schneid.</title>
        <authorList>
            <person name="He N."/>
            <person name="Zhao S."/>
        </authorList>
    </citation>
    <scope>NUCLEOTIDE SEQUENCE</scope>
</reference>
<dbReference type="InterPro" id="IPR001763">
    <property type="entry name" value="Rhodanese-like_dom"/>
</dbReference>
<dbReference type="PROSITE" id="PS50206">
    <property type="entry name" value="RHODANESE_3"/>
    <property type="match status" value="1"/>
</dbReference>
<dbReference type="eggNOG" id="ENOG502QPY7">
    <property type="taxonomic scope" value="Eukaryota"/>
</dbReference>
<evidence type="ECO:0000259" key="1">
    <source>
        <dbReference type="PROSITE" id="PS50206"/>
    </source>
</evidence>
<dbReference type="Pfam" id="PF00581">
    <property type="entry name" value="Rhodanese"/>
    <property type="match status" value="1"/>
</dbReference>
<proteinExistence type="predicted"/>
<dbReference type="Proteomes" id="UP000030645">
    <property type="component" value="Unassembled WGS sequence"/>
</dbReference>
<dbReference type="FunFam" id="3.40.250.10:FF:000047">
    <property type="entry name" value="Rhodanese-like domain-containing protein 10"/>
    <property type="match status" value="1"/>
</dbReference>
<dbReference type="SUPFAM" id="SSF52821">
    <property type="entry name" value="Rhodanese/Cell cycle control phosphatase"/>
    <property type="match status" value="1"/>
</dbReference>
<dbReference type="InterPro" id="IPR036873">
    <property type="entry name" value="Rhodanese-like_dom_sf"/>
</dbReference>
<keyword evidence="3" id="KW-1185">Reference proteome</keyword>
<sequence length="233" mass="25404">MAIQLINHLFNNTSTNCSPHIVTSWQLPKPSFTISSTTSSSTKSRSSILTGRVYASSTNGRQLIQSGTVRPIRPSDAAAAITDEGFVVLDIRPAWEREKAHVRGSLYAPLFVADRDNSLLTLLKKWVHFGYVGLWTGQSFTTLNPDFLRQVEEAVPDKSAKLLVACGEGLRSVMAASKLYEAGYKNLGWLAGGFNRGVDGDFPDVEGTGKLEYATIGDNPKSKQNCDYGKAIE</sequence>
<organism evidence="2 3">
    <name type="scientific">Morus notabilis</name>
    <dbReference type="NCBI Taxonomy" id="981085"/>
    <lineage>
        <taxon>Eukaryota</taxon>
        <taxon>Viridiplantae</taxon>
        <taxon>Streptophyta</taxon>
        <taxon>Embryophyta</taxon>
        <taxon>Tracheophyta</taxon>
        <taxon>Spermatophyta</taxon>
        <taxon>Magnoliopsida</taxon>
        <taxon>eudicotyledons</taxon>
        <taxon>Gunneridae</taxon>
        <taxon>Pentapetalae</taxon>
        <taxon>rosids</taxon>
        <taxon>fabids</taxon>
        <taxon>Rosales</taxon>
        <taxon>Moraceae</taxon>
        <taxon>Moreae</taxon>
        <taxon>Morus</taxon>
    </lineage>
</organism>
<dbReference type="InterPro" id="IPR044614">
    <property type="entry name" value="STR10"/>
</dbReference>
<dbReference type="GO" id="GO:0009507">
    <property type="term" value="C:chloroplast"/>
    <property type="evidence" value="ECO:0007669"/>
    <property type="project" value="TreeGrafter"/>
</dbReference>
<evidence type="ECO:0000313" key="2">
    <source>
        <dbReference type="EMBL" id="EXB59007.1"/>
    </source>
</evidence>
<evidence type="ECO:0000313" key="3">
    <source>
        <dbReference type="Proteomes" id="UP000030645"/>
    </source>
</evidence>
<dbReference type="Gene3D" id="3.40.250.10">
    <property type="entry name" value="Rhodanese-like domain"/>
    <property type="match status" value="1"/>
</dbReference>